<name>A0ABT8FJ91_9ACTN</name>
<proteinExistence type="predicted"/>
<protein>
    <recommendedName>
        <fullName evidence="3">Fibronectin type III domain-containing protein</fullName>
    </recommendedName>
</protein>
<evidence type="ECO:0000313" key="1">
    <source>
        <dbReference type="EMBL" id="MDN4174741.1"/>
    </source>
</evidence>
<evidence type="ECO:0008006" key="3">
    <source>
        <dbReference type="Google" id="ProtNLM"/>
    </source>
</evidence>
<organism evidence="1 2">
    <name type="scientific">Nocardioides oceani</name>
    <dbReference type="NCBI Taxonomy" id="3058369"/>
    <lineage>
        <taxon>Bacteria</taxon>
        <taxon>Bacillati</taxon>
        <taxon>Actinomycetota</taxon>
        <taxon>Actinomycetes</taxon>
        <taxon>Propionibacteriales</taxon>
        <taxon>Nocardioidaceae</taxon>
        <taxon>Nocardioides</taxon>
    </lineage>
</organism>
<accession>A0ABT8FJ91</accession>
<dbReference type="RefSeq" id="WP_300953835.1">
    <property type="nucleotide sequence ID" value="NZ_JAUHJQ010000008.1"/>
</dbReference>
<gene>
    <name evidence="1" type="ORF">QWY28_17400</name>
</gene>
<dbReference type="EMBL" id="JAUHJQ010000008">
    <property type="protein sequence ID" value="MDN4174741.1"/>
    <property type="molecule type" value="Genomic_DNA"/>
</dbReference>
<evidence type="ECO:0000313" key="2">
    <source>
        <dbReference type="Proteomes" id="UP001168620"/>
    </source>
</evidence>
<dbReference type="Proteomes" id="UP001168620">
    <property type="component" value="Unassembled WGS sequence"/>
</dbReference>
<reference evidence="1" key="1">
    <citation type="submission" date="2023-06" db="EMBL/GenBank/DDBJ databases">
        <title>Draft genome sequence of Nocardioides sp. SOB77.</title>
        <authorList>
            <person name="Zhang G."/>
        </authorList>
    </citation>
    <scope>NUCLEOTIDE SEQUENCE</scope>
    <source>
        <strain evidence="1">SOB77</strain>
    </source>
</reference>
<keyword evidence="2" id="KW-1185">Reference proteome</keyword>
<sequence length="512" mass="54725">MVVFLTGAGYYAGDGSGVARSVTATIPVTQDGDLVVVSAMTYGNGTPPVLETTRPGWTWTQIHSSDVGPLSRVWVATSPGDEAWQLSLKSVESEWHGATVTVWRDAVLHPTARRTDTRVGSEWAIPTLSAPEPGVVVHVDACWPGNGGWAYTELPPPGWTERAVMDSTYAPDVGVWSAPHAGGTSATGTLQMFGGSTGDGPMVHGQFTFLLTDKNRPPNAPALATLVNGGAIDRGRPNRARHVFSDPNAGDSQSAFDIRWRPVGDANWTTVHAPVPNEFYDFSAGTFEAGGYERQVRTYDAQGLVGPWSTSGFFTAGDSPAGPSILYPIAGQQLEQNERVTWSTATQVAFQVRRVGDAGGAPDESVVYYDSGRVASVEARFLPLVFETNGRAEHVQVRVEYGDLWSPWVSVGVEVSYTPPPAPSFTIAADPKTASLAVTLFNPLPAGDDPPASYNDVYVTEPVDGVLVEQRRATRLPQNTTWRYWTPISGYDYSAAFRVVAVAANGTTASSS</sequence>
<comment type="caution">
    <text evidence="1">The sequence shown here is derived from an EMBL/GenBank/DDBJ whole genome shotgun (WGS) entry which is preliminary data.</text>
</comment>